<dbReference type="eggNOG" id="ENOG5033MSH">
    <property type="taxonomic scope" value="Bacteria"/>
</dbReference>
<dbReference type="PATRIC" id="fig|1348657.5.peg.1912"/>
<dbReference type="AlphaFoldDB" id="S9ZEF3"/>
<comment type="caution">
    <text evidence="1">The sequence shown here is derived from an EMBL/GenBank/DDBJ whole genome shotgun (WGS) entry which is preliminary data.</text>
</comment>
<organism evidence="1 2">
    <name type="scientific">Thauera terpenica 58Eu</name>
    <dbReference type="NCBI Taxonomy" id="1348657"/>
    <lineage>
        <taxon>Bacteria</taxon>
        <taxon>Pseudomonadati</taxon>
        <taxon>Pseudomonadota</taxon>
        <taxon>Betaproteobacteria</taxon>
        <taxon>Rhodocyclales</taxon>
        <taxon>Zoogloeaceae</taxon>
        <taxon>Thauera</taxon>
    </lineage>
</organism>
<gene>
    <name evidence="1" type="ORF">M622_15185</name>
</gene>
<dbReference type="Proteomes" id="UP000015455">
    <property type="component" value="Unassembled WGS sequence"/>
</dbReference>
<protein>
    <submittedName>
        <fullName evidence="1">Uncharacterized protein</fullName>
    </submittedName>
</protein>
<evidence type="ECO:0000313" key="2">
    <source>
        <dbReference type="Proteomes" id="UP000015455"/>
    </source>
</evidence>
<keyword evidence="2" id="KW-1185">Reference proteome</keyword>
<dbReference type="STRING" id="1348657.M622_15185"/>
<reference evidence="1 2" key="1">
    <citation type="submission" date="2013-06" db="EMBL/GenBank/DDBJ databases">
        <title>Draft genome sequence of Thauera terpenica.</title>
        <authorList>
            <person name="Liu B."/>
            <person name="Frostegard A.H."/>
            <person name="Shapleigh J.P."/>
        </authorList>
    </citation>
    <scope>NUCLEOTIDE SEQUENCE [LARGE SCALE GENOMIC DNA]</scope>
    <source>
        <strain evidence="1 2">58Eu</strain>
    </source>
</reference>
<evidence type="ECO:0000313" key="1">
    <source>
        <dbReference type="EMBL" id="EPZ15625.1"/>
    </source>
</evidence>
<accession>S9ZEF3</accession>
<dbReference type="EMBL" id="ATJV01000053">
    <property type="protein sequence ID" value="EPZ15625.1"/>
    <property type="molecule type" value="Genomic_DNA"/>
</dbReference>
<sequence length="205" mass="21576">MTQTQVKNASDSDAANEQASGLSVRRRKLLGGVAASPLLLSVASRPVWAQGGMCTPSALASANLSGQHGFTGCGISAGFWKTKKNWWPTPSNTAFHSIFPKIRYNNIIIHELNTFGGPTTLGDVIDGAFTGEDPGNLAFILIGAYLNALAFPSGGGAPGYAYTAQQIVNAYGLLDHGTKPAFITLKDTLDIANNTYDATTAKPWD</sequence>
<name>S9ZEF3_9RHOO</name>
<dbReference type="OrthoDB" id="6195511at2"/>
<dbReference type="RefSeq" id="WP_021249334.1">
    <property type="nucleotide sequence ID" value="NZ_ATJV01000053.1"/>
</dbReference>
<proteinExistence type="predicted"/>